<dbReference type="PANTHER" id="PTHR40048">
    <property type="entry name" value="RHAMNOSYL O-METHYLTRANSFERASE"/>
    <property type="match status" value="1"/>
</dbReference>
<feature type="compositionally biased region" description="Basic and acidic residues" evidence="4">
    <location>
        <begin position="516"/>
        <end position="531"/>
    </location>
</feature>
<dbReference type="GO" id="GO:0032259">
    <property type="term" value="P:methylation"/>
    <property type="evidence" value="ECO:0007669"/>
    <property type="project" value="UniProtKB-KW"/>
</dbReference>
<dbReference type="Pfam" id="PF13578">
    <property type="entry name" value="Methyltransf_24"/>
    <property type="match status" value="1"/>
</dbReference>
<reference evidence="5" key="1">
    <citation type="submission" date="2018-06" db="EMBL/GenBank/DDBJ databases">
        <authorList>
            <person name="Zhirakovskaya E."/>
        </authorList>
    </citation>
    <scope>NUCLEOTIDE SEQUENCE</scope>
</reference>
<dbReference type="Gene3D" id="3.40.50.150">
    <property type="entry name" value="Vaccinia Virus protein VP39"/>
    <property type="match status" value="1"/>
</dbReference>
<keyword evidence="3" id="KW-0175">Coiled coil</keyword>
<evidence type="ECO:0000256" key="4">
    <source>
        <dbReference type="SAM" id="MobiDB-lite"/>
    </source>
</evidence>
<dbReference type="GO" id="GO:0005886">
    <property type="term" value="C:plasma membrane"/>
    <property type="evidence" value="ECO:0007669"/>
    <property type="project" value="TreeGrafter"/>
</dbReference>
<evidence type="ECO:0000256" key="2">
    <source>
        <dbReference type="ARBA" id="ARBA00022679"/>
    </source>
</evidence>
<keyword evidence="5" id="KW-0328">Glycosyltransferase</keyword>
<keyword evidence="1" id="KW-0489">Methyltransferase</keyword>
<proteinExistence type="predicted"/>
<accession>A0A3B1DLB4</accession>
<evidence type="ECO:0000256" key="1">
    <source>
        <dbReference type="ARBA" id="ARBA00022603"/>
    </source>
</evidence>
<dbReference type="EC" id="2.4.1.-" evidence="5"/>
<dbReference type="PANTHER" id="PTHR40048:SF1">
    <property type="entry name" value="RHAMNOSYL O-METHYLTRANSFERASE"/>
    <property type="match status" value="1"/>
</dbReference>
<feature type="region of interest" description="Disordered" evidence="4">
    <location>
        <begin position="516"/>
        <end position="539"/>
    </location>
</feature>
<dbReference type="SUPFAM" id="SSF53335">
    <property type="entry name" value="S-adenosyl-L-methionine-dependent methyltransferases"/>
    <property type="match status" value="1"/>
</dbReference>
<dbReference type="GO" id="GO:0008168">
    <property type="term" value="F:methyltransferase activity"/>
    <property type="evidence" value="ECO:0007669"/>
    <property type="project" value="UniProtKB-KW"/>
</dbReference>
<gene>
    <name evidence="5" type="ORF">MNBD_PLANCTO03-537</name>
</gene>
<keyword evidence="2 5" id="KW-0808">Transferase</keyword>
<feature type="coiled-coil region" evidence="3">
    <location>
        <begin position="336"/>
        <end position="419"/>
    </location>
</feature>
<evidence type="ECO:0000313" key="5">
    <source>
        <dbReference type="EMBL" id="VAX37573.1"/>
    </source>
</evidence>
<name>A0A3B1DLB4_9ZZZZ</name>
<feature type="coiled-coil region" evidence="3">
    <location>
        <begin position="228"/>
        <end position="307"/>
    </location>
</feature>
<dbReference type="GO" id="GO:0016757">
    <property type="term" value="F:glycosyltransferase activity"/>
    <property type="evidence" value="ECO:0007669"/>
    <property type="project" value="UniProtKB-KW"/>
</dbReference>
<dbReference type="EMBL" id="UOGK01000104">
    <property type="protein sequence ID" value="VAX37573.1"/>
    <property type="molecule type" value="Genomic_DNA"/>
</dbReference>
<organism evidence="5">
    <name type="scientific">hydrothermal vent metagenome</name>
    <dbReference type="NCBI Taxonomy" id="652676"/>
    <lineage>
        <taxon>unclassified sequences</taxon>
        <taxon>metagenomes</taxon>
        <taxon>ecological metagenomes</taxon>
    </lineage>
</organism>
<dbReference type="GO" id="GO:0071770">
    <property type="term" value="P:DIM/DIP cell wall layer assembly"/>
    <property type="evidence" value="ECO:0007669"/>
    <property type="project" value="TreeGrafter"/>
</dbReference>
<protein>
    <submittedName>
        <fullName evidence="5">Glycosyltransferase</fullName>
        <ecNumber evidence="5">2.4.1.-</ecNumber>
    </submittedName>
</protein>
<evidence type="ECO:0000256" key="3">
    <source>
        <dbReference type="SAM" id="Coils"/>
    </source>
</evidence>
<dbReference type="Gene3D" id="1.10.287.1490">
    <property type="match status" value="1"/>
</dbReference>
<dbReference type="AlphaFoldDB" id="A0A3B1DLB4"/>
<dbReference type="InterPro" id="IPR029063">
    <property type="entry name" value="SAM-dependent_MTases_sf"/>
</dbReference>
<sequence length="539" mass="61331">MNPVWPWGGHRRFAYDLARWMRPTRIAELGVHWGTSFFTFAQAMKDGRMKETELIGVDTFEGEDHAGHYGPEVLETVQRIVREYFPKQRIELHQMFFADALATVDDESIDLLHIDGLHTFEAVKEDFETWLPKLAPEGVVLFHDVAPDTGYGSTDYWNQIVEEYSGFAFEHSWGLGVLFPKGDSRLEQLRQQGLDDKLIAYTALAKAERSAIELHDVGEMAKQRMETITKQGEQNEELRQRLAALRETTVPREAHERDVGQAVTRAEAAEQLARERYEAIKKQTEMVQQRDEQIKALTRQLDAARTMAKERLDLLNKACERAAHAERRVATLEPRAASAEAARDELRGRLDDLRERIKVQDERLIEHREARKVAQQRNDDLRAHNDALRERFDAVRDRNADLREKLAAKTATIEHLRVEAAAATAAVVAAETSQKALEQHLAEMAEHVAALAGSHARDRTTTTDTLKKLTDAVEQARRAGEGAAATLARRLTRLDTDTELLGIRAEHVEEIVAKQRDQLKHPRTTTAKEEDWLTGETTR</sequence>